<dbReference type="SUPFAM" id="SSF56672">
    <property type="entry name" value="DNA/RNA polymerases"/>
    <property type="match status" value="1"/>
</dbReference>
<dbReference type="Pfam" id="PF13966">
    <property type="entry name" value="zf-RVT"/>
    <property type="match status" value="1"/>
</dbReference>
<dbReference type="Gramene" id="evm.model.09.887">
    <property type="protein sequence ID" value="cds.evm.model.09.887"/>
    <property type="gene ID" value="evm.TU.09.887"/>
</dbReference>
<sequence length="638" mass="71886">MAKAYDRVDWSFLHGMLIKLGFHPGWVGLPMRCITSVSYAININGEIIGLISPSQGLRQGDPLSPLLFLVCAEGLTSLIKRDIGRGTISDLQCGRRGPVISHLFFADDSFFFLEASVASCVRFRETLHQYENASGQLVQISDEIWNKLFGWRSKLFSSREREVLLKFVIQAIPTYAMSLFRLPVGIINEIHRMCATFWWGGDDDKKKMHWCTWPRLCWPKNDGGMGFRDMFLFNQSLLAKQVARLYNSPDSLAAKVMKGFYFCNGSLLTVQVTKRASFLWKSILWGRDLWKNGCWWCVSSGESIRIREDVWIPKDHVGWTYSFSGGPNLQLVSDLKFDSGRWDSSLVEECFDVGEASAILSIPCSLFDSQDRHIWHFSDNGSFSWFFLGKEWILEYCVQVGWGQASGSSGSSRWWKLLWQLNLPPKIKNFVWKACLNFIPAYANLSRHGMKVSTICPICSQNNETTLHALWLCPSLKSIRSVWRNTFVHDHKLLSDNMVSAWAMDYLWKYQDANNAEAASLGSTSSNASNRLVSSETDLVLGEFNLFVDAGLLAPCAGLCEPHVAEAKALVHELSCCVQMGCKMYPDFGYMEKSTTSETLITGVAPAKLQLEGSEMSEVAENGCKCGDNCKCDPCTCK</sequence>
<proteinExistence type="inferred from homology"/>
<dbReference type="Pfam" id="PF01439">
    <property type="entry name" value="Metallothio_2"/>
    <property type="match status" value="1"/>
</dbReference>
<dbReference type="PANTHER" id="PTHR33116">
    <property type="entry name" value="REVERSE TRANSCRIPTASE ZINC-BINDING DOMAIN-CONTAINING PROTEIN-RELATED-RELATED"/>
    <property type="match status" value="1"/>
</dbReference>
<evidence type="ECO:0000259" key="6">
    <source>
        <dbReference type="Pfam" id="PF13966"/>
    </source>
</evidence>
<evidence type="ECO:0000256" key="4">
    <source>
        <dbReference type="ARBA" id="ARBA00022851"/>
    </source>
</evidence>
<keyword evidence="3 5" id="KW-0479">Metal-binding</keyword>
<dbReference type="InterPro" id="IPR026960">
    <property type="entry name" value="RVT-Znf"/>
</dbReference>
<accession>A0A803QHP2</accession>
<name>A0A803QHP2_CANSA</name>
<evidence type="ECO:0000313" key="8">
    <source>
        <dbReference type="Proteomes" id="UP000596661"/>
    </source>
</evidence>
<dbReference type="PANTHER" id="PTHR33116:SF86">
    <property type="entry name" value="REVERSE TRANSCRIPTASE DOMAIN-CONTAINING PROTEIN"/>
    <property type="match status" value="1"/>
</dbReference>
<dbReference type="EMBL" id="UZAU01000740">
    <property type="status" value="NOT_ANNOTATED_CDS"/>
    <property type="molecule type" value="Genomic_DNA"/>
</dbReference>
<dbReference type="EnsemblPlants" id="evm.model.09.887">
    <property type="protein sequence ID" value="cds.evm.model.09.887"/>
    <property type="gene ID" value="evm.TU.09.887"/>
</dbReference>
<feature type="domain" description="Reverse transcriptase zinc-binding" evidence="6">
    <location>
        <begin position="398"/>
        <end position="477"/>
    </location>
</feature>
<dbReference type="AlphaFoldDB" id="A0A803QHP2"/>
<reference evidence="7" key="1">
    <citation type="submission" date="2018-11" db="EMBL/GenBank/DDBJ databases">
        <authorList>
            <person name="Grassa J C."/>
        </authorList>
    </citation>
    <scope>NUCLEOTIDE SEQUENCE [LARGE SCALE GENOMIC DNA]</scope>
</reference>
<protein>
    <recommendedName>
        <fullName evidence="5">Metallothionein-like protein</fullName>
    </recommendedName>
</protein>
<comment type="similarity">
    <text evidence="2 5">Belongs to the metallothionein superfamily. Type 15 family.</text>
</comment>
<reference evidence="7" key="2">
    <citation type="submission" date="2021-03" db="UniProtKB">
        <authorList>
            <consortium name="EnsemblPlants"/>
        </authorList>
    </citation>
    <scope>IDENTIFICATION</scope>
</reference>
<evidence type="ECO:0000256" key="2">
    <source>
        <dbReference type="ARBA" id="ARBA00005802"/>
    </source>
</evidence>
<keyword evidence="8" id="KW-1185">Reference proteome</keyword>
<dbReference type="InterPro" id="IPR000347">
    <property type="entry name" value="Metalthion_15p"/>
</dbReference>
<dbReference type="InterPro" id="IPR043502">
    <property type="entry name" value="DNA/RNA_pol_sf"/>
</dbReference>
<evidence type="ECO:0000256" key="3">
    <source>
        <dbReference type="ARBA" id="ARBA00022723"/>
    </source>
</evidence>
<organism evidence="7 8">
    <name type="scientific">Cannabis sativa</name>
    <name type="common">Hemp</name>
    <name type="synonym">Marijuana</name>
    <dbReference type="NCBI Taxonomy" id="3483"/>
    <lineage>
        <taxon>Eukaryota</taxon>
        <taxon>Viridiplantae</taxon>
        <taxon>Streptophyta</taxon>
        <taxon>Embryophyta</taxon>
        <taxon>Tracheophyta</taxon>
        <taxon>Spermatophyta</taxon>
        <taxon>Magnoliopsida</taxon>
        <taxon>eudicotyledons</taxon>
        <taxon>Gunneridae</taxon>
        <taxon>Pentapetalae</taxon>
        <taxon>rosids</taxon>
        <taxon>fabids</taxon>
        <taxon>Rosales</taxon>
        <taxon>Cannabaceae</taxon>
        <taxon>Cannabis</taxon>
    </lineage>
</organism>
<comment type="function">
    <text evidence="1 5">Metallothioneins have a high content of cysteine residues that bind various heavy metals.</text>
</comment>
<evidence type="ECO:0000256" key="5">
    <source>
        <dbReference type="RuleBase" id="RU369052"/>
    </source>
</evidence>
<evidence type="ECO:0000313" key="7">
    <source>
        <dbReference type="EnsemblPlants" id="cds.evm.model.09.887"/>
    </source>
</evidence>
<evidence type="ECO:0000256" key="1">
    <source>
        <dbReference type="ARBA" id="ARBA00002568"/>
    </source>
</evidence>
<keyword evidence="4 5" id="KW-0480">Metal-thiolate cluster</keyword>
<dbReference type="GO" id="GO:0046872">
    <property type="term" value="F:metal ion binding"/>
    <property type="evidence" value="ECO:0007669"/>
    <property type="project" value="UniProtKB-UniRule"/>
</dbReference>
<dbReference type="Proteomes" id="UP000596661">
    <property type="component" value="Chromosome 9"/>
</dbReference>